<dbReference type="WBParaSite" id="RSKR_0000820900.1">
    <property type="protein sequence ID" value="RSKR_0000820900.1"/>
    <property type="gene ID" value="RSKR_0000820900"/>
</dbReference>
<protein>
    <submittedName>
        <fullName evidence="2">C2H2-type domain-containing protein</fullName>
    </submittedName>
</protein>
<organism evidence="1 2">
    <name type="scientific">Rhabditophanes sp. KR3021</name>
    <dbReference type="NCBI Taxonomy" id="114890"/>
    <lineage>
        <taxon>Eukaryota</taxon>
        <taxon>Metazoa</taxon>
        <taxon>Ecdysozoa</taxon>
        <taxon>Nematoda</taxon>
        <taxon>Chromadorea</taxon>
        <taxon>Rhabditida</taxon>
        <taxon>Tylenchina</taxon>
        <taxon>Panagrolaimomorpha</taxon>
        <taxon>Strongyloidoidea</taxon>
        <taxon>Alloionematidae</taxon>
        <taxon>Rhabditophanes</taxon>
    </lineage>
</organism>
<name>A0AC35U6A2_9BILA</name>
<dbReference type="Proteomes" id="UP000095286">
    <property type="component" value="Unplaced"/>
</dbReference>
<reference evidence="2" key="1">
    <citation type="submission" date="2016-11" db="UniProtKB">
        <authorList>
            <consortium name="WormBaseParasite"/>
        </authorList>
    </citation>
    <scope>IDENTIFICATION</scope>
    <source>
        <strain evidence="2">KR3021</strain>
    </source>
</reference>
<proteinExistence type="predicted"/>
<evidence type="ECO:0000313" key="1">
    <source>
        <dbReference type="Proteomes" id="UP000095286"/>
    </source>
</evidence>
<accession>A0AC35U6A2</accession>
<evidence type="ECO:0000313" key="2">
    <source>
        <dbReference type="WBParaSite" id="RSKR_0000820900.1"/>
    </source>
</evidence>
<sequence length="683" mass="77068">MLCDMKNCMTINENEIMSELNKKISALQSSMKQDFNEGSNNINENPYQLLLNNANGGLGKLQQQSQPDIGNLLNSVMGAVQNFSGIDMDSINDTYCEFCQKFFCNRYFLRIHKMKRHNICDDEIPSKKNSMDFSMIKKGGGQQNGLNDISMLDLNNLITEHMSTSQATEVFTCDMCYISFDDVLTMIAHKVKDHPQDTSKTLSNIPGAIEIMAMQQSSPSCPPQVVSPSSKSENGSINGAVDPNILLEFMKKTGLPAPFFLQPSPTSSSSNNFPDFNQISNNSVSYNTQKIIASNLQNANYNQQKPIARRSSTTTTDSTGEAYCNMCQKKVCNKYFLRTHMLKMHRVVIDEHKTTIANIDTLSDESNLGLSFRCDICMVNLTSRNELVEHKAVEHNLTMNNKRASPSKTMSDSGEINICSPITILSSENDEDSDEIMMKKIKDEYAENNDVIEQPFELKINLSNDKQESKNILATSKKNLNEKKTKKVNVRRIATMKVFKNFPKKYKHYCCFVCNSAFLSQGSCKRHIRDRHENIYNNNYLSSASTKENLIQEEHALVIKNEVLSDNFNHVKFTAIENNIDVSSDHHQQSNKEESNNSNTSGSVSPSSIHAEEVYGKCISKKPEAFEFQSFVVQHATNEDSVESFSGILPELLKIEIPVKFKSQCPFQLNLKFCPILPTENHH</sequence>